<dbReference type="PIRSF" id="PIRSF000538">
    <property type="entry name" value="GlpK"/>
    <property type="match status" value="1"/>
</dbReference>
<proteinExistence type="inferred from homology"/>
<gene>
    <name evidence="6 9" type="primary">xylB</name>
    <name evidence="9" type="ORF">IAB89_07490</name>
</gene>
<accession>A0A9D1AMT0</accession>
<dbReference type="InterPro" id="IPR006000">
    <property type="entry name" value="Xylulokinase"/>
</dbReference>
<evidence type="ECO:0000256" key="1">
    <source>
        <dbReference type="ARBA" id="ARBA00009156"/>
    </source>
</evidence>
<feature type="domain" description="Carbohydrate kinase FGGY N-terminal" evidence="7">
    <location>
        <begin position="5"/>
        <end position="248"/>
    </location>
</feature>
<evidence type="ECO:0000256" key="4">
    <source>
        <dbReference type="ARBA" id="ARBA00022777"/>
    </source>
</evidence>
<reference evidence="9" key="1">
    <citation type="submission" date="2020-10" db="EMBL/GenBank/DDBJ databases">
        <authorList>
            <person name="Gilroy R."/>
        </authorList>
    </citation>
    <scope>NUCLEOTIDE SEQUENCE</scope>
    <source>
        <strain evidence="9">ChiSxjej1B13-7958</strain>
    </source>
</reference>
<keyword evidence="4 6" id="KW-0418">Kinase</keyword>
<dbReference type="InterPro" id="IPR043129">
    <property type="entry name" value="ATPase_NBD"/>
</dbReference>
<dbReference type="Pfam" id="PF00370">
    <property type="entry name" value="FGGY_N"/>
    <property type="match status" value="1"/>
</dbReference>
<keyword evidence="3 6" id="KW-0547">Nucleotide-binding</keyword>
<dbReference type="AlphaFoldDB" id="A0A9D1AMT0"/>
<keyword evidence="6" id="KW-0119">Carbohydrate metabolism</keyword>
<comment type="catalytic activity">
    <reaction evidence="6">
        <text>D-xylulose + ATP = D-xylulose 5-phosphate + ADP + H(+)</text>
        <dbReference type="Rhea" id="RHEA:10964"/>
        <dbReference type="ChEBI" id="CHEBI:15378"/>
        <dbReference type="ChEBI" id="CHEBI:17140"/>
        <dbReference type="ChEBI" id="CHEBI:30616"/>
        <dbReference type="ChEBI" id="CHEBI:57737"/>
        <dbReference type="ChEBI" id="CHEBI:456216"/>
        <dbReference type="EC" id="2.7.1.17"/>
    </reaction>
</comment>
<dbReference type="PANTHER" id="PTHR43095:SF5">
    <property type="entry name" value="XYLULOSE KINASE"/>
    <property type="match status" value="1"/>
</dbReference>
<keyword evidence="5 6" id="KW-0067">ATP-binding</keyword>
<keyword evidence="6" id="KW-0859">Xylose metabolism</keyword>
<dbReference type="SUPFAM" id="SSF53067">
    <property type="entry name" value="Actin-like ATPase domain"/>
    <property type="match status" value="2"/>
</dbReference>
<dbReference type="InterPro" id="IPR018484">
    <property type="entry name" value="FGGY_N"/>
</dbReference>
<dbReference type="InterPro" id="IPR000577">
    <property type="entry name" value="Carb_kinase_FGGY"/>
</dbReference>
<sequence>MDEILLGIDIGTSACKAAAFDPAGRVLAQTAESYPVSYPRPGWAEQDPEDWWKAVCSALRRLMREGGFAPERIAGIGVDGQSWSAIAVGGNGSVLCPTPIWMDTRAASICEELRRTVGEERLFSVGGNPLSPSYTLPKVLWYREQLPEVYAKTDKILQSNSFIAFRLTGEMTQDPSQGYGWACWDMARGGWDESLCRDLGLRPSLLPAVAPCSAVIGRVTAEAAAQTGLPEGTPVVAGGLDAACGTLGAGVVHPGETQEQGGQAGGMSICMDTCRADPRLILSAHVVPDRWLLQGGTVGGGGALNWFEREFAEAERRTAAETGSSSFAEIDREAAEIPAGSEGLVFLPYLAGERSPIWDVNAKGVYYGVTFSKTRAHFARACMEGVAYSLRHNLETAQEAGVSAGVLRAMGGAANSRFWTQLKADVTGRRIEVPGSDTATSLGAAMLAGVGAGIYRDCEDAAAQTVRIRRVHEPDPARREAYEAGYRTYRRLYENLKDLMKEDKP</sequence>
<dbReference type="GO" id="GO:0005997">
    <property type="term" value="P:xylulose metabolic process"/>
    <property type="evidence" value="ECO:0007669"/>
    <property type="project" value="InterPro"/>
</dbReference>
<dbReference type="GO" id="GO:0042732">
    <property type="term" value="P:D-xylose metabolic process"/>
    <property type="evidence" value="ECO:0007669"/>
    <property type="project" value="UniProtKB-KW"/>
</dbReference>
<keyword evidence="2 6" id="KW-0808">Transferase</keyword>
<evidence type="ECO:0000313" key="10">
    <source>
        <dbReference type="Proteomes" id="UP000824242"/>
    </source>
</evidence>
<dbReference type="EC" id="2.7.1.17" evidence="6"/>
<name>A0A9D1AMT0_9FIRM</name>
<evidence type="ECO:0000256" key="6">
    <source>
        <dbReference type="RuleBase" id="RU364073"/>
    </source>
</evidence>
<dbReference type="EMBL" id="DVGZ01000077">
    <property type="protein sequence ID" value="HIR47481.1"/>
    <property type="molecule type" value="Genomic_DNA"/>
</dbReference>
<organism evidence="9 10">
    <name type="scientific">Candidatus Caccousia avicola</name>
    <dbReference type="NCBI Taxonomy" id="2840721"/>
    <lineage>
        <taxon>Bacteria</taxon>
        <taxon>Bacillati</taxon>
        <taxon>Bacillota</taxon>
        <taxon>Clostridia</taxon>
        <taxon>Eubacteriales</taxon>
        <taxon>Oscillospiraceae</taxon>
        <taxon>Oscillospiraceae incertae sedis</taxon>
        <taxon>Candidatus Caccousia</taxon>
    </lineage>
</organism>
<protein>
    <recommendedName>
        <fullName evidence="6">Xylulose kinase</fullName>
        <shortName evidence="6">Xylulokinase</shortName>
        <ecNumber evidence="6">2.7.1.17</ecNumber>
    </recommendedName>
</protein>
<evidence type="ECO:0000256" key="2">
    <source>
        <dbReference type="ARBA" id="ARBA00022679"/>
    </source>
</evidence>
<dbReference type="CDD" id="cd07808">
    <property type="entry name" value="ASKHA_NBD_FGGY_EcXK-like"/>
    <property type="match status" value="1"/>
</dbReference>
<dbReference type="PANTHER" id="PTHR43095">
    <property type="entry name" value="SUGAR KINASE"/>
    <property type="match status" value="1"/>
</dbReference>
<evidence type="ECO:0000256" key="3">
    <source>
        <dbReference type="ARBA" id="ARBA00022741"/>
    </source>
</evidence>
<dbReference type="NCBIfam" id="TIGR01312">
    <property type="entry name" value="XylB"/>
    <property type="match status" value="1"/>
</dbReference>
<comment type="similarity">
    <text evidence="1 6">Belongs to the FGGY kinase family.</text>
</comment>
<feature type="domain" description="Carbohydrate kinase FGGY C-terminal" evidence="8">
    <location>
        <begin position="286"/>
        <end position="451"/>
    </location>
</feature>
<dbReference type="InterPro" id="IPR018485">
    <property type="entry name" value="FGGY_C"/>
</dbReference>
<dbReference type="Pfam" id="PF02782">
    <property type="entry name" value="FGGY_C"/>
    <property type="match status" value="1"/>
</dbReference>
<reference evidence="9" key="2">
    <citation type="journal article" date="2021" name="PeerJ">
        <title>Extensive microbial diversity within the chicken gut microbiome revealed by metagenomics and culture.</title>
        <authorList>
            <person name="Gilroy R."/>
            <person name="Ravi A."/>
            <person name="Getino M."/>
            <person name="Pursley I."/>
            <person name="Horton D.L."/>
            <person name="Alikhan N.F."/>
            <person name="Baker D."/>
            <person name="Gharbi K."/>
            <person name="Hall N."/>
            <person name="Watson M."/>
            <person name="Adriaenssens E.M."/>
            <person name="Foster-Nyarko E."/>
            <person name="Jarju S."/>
            <person name="Secka A."/>
            <person name="Antonio M."/>
            <person name="Oren A."/>
            <person name="Chaudhuri R.R."/>
            <person name="La Ragione R."/>
            <person name="Hildebrand F."/>
            <person name="Pallen M.J."/>
        </authorList>
    </citation>
    <scope>NUCLEOTIDE SEQUENCE</scope>
    <source>
        <strain evidence="9">ChiSxjej1B13-7958</strain>
    </source>
</reference>
<evidence type="ECO:0000256" key="5">
    <source>
        <dbReference type="ARBA" id="ARBA00022840"/>
    </source>
</evidence>
<evidence type="ECO:0000259" key="8">
    <source>
        <dbReference type="Pfam" id="PF02782"/>
    </source>
</evidence>
<dbReference type="InterPro" id="IPR050406">
    <property type="entry name" value="FGGY_Carb_Kinase"/>
</dbReference>
<evidence type="ECO:0000313" key="9">
    <source>
        <dbReference type="EMBL" id="HIR47481.1"/>
    </source>
</evidence>
<dbReference type="Proteomes" id="UP000824242">
    <property type="component" value="Unassembled WGS sequence"/>
</dbReference>
<evidence type="ECO:0000259" key="7">
    <source>
        <dbReference type="Pfam" id="PF00370"/>
    </source>
</evidence>
<dbReference type="Gene3D" id="3.30.420.40">
    <property type="match status" value="2"/>
</dbReference>
<dbReference type="GO" id="GO:0005524">
    <property type="term" value="F:ATP binding"/>
    <property type="evidence" value="ECO:0007669"/>
    <property type="project" value="UniProtKB-KW"/>
</dbReference>
<comment type="caution">
    <text evidence="9">The sequence shown here is derived from an EMBL/GenBank/DDBJ whole genome shotgun (WGS) entry which is preliminary data.</text>
</comment>
<dbReference type="GO" id="GO:0004856">
    <property type="term" value="F:D-xylulokinase activity"/>
    <property type="evidence" value="ECO:0007669"/>
    <property type="project" value="UniProtKB-EC"/>
</dbReference>